<feature type="domain" description="ParB/Spo0J HTH" evidence="1">
    <location>
        <begin position="120"/>
        <end position="201"/>
    </location>
</feature>
<dbReference type="SUPFAM" id="SSF110849">
    <property type="entry name" value="ParB/Sulfiredoxin"/>
    <property type="match status" value="1"/>
</dbReference>
<evidence type="ECO:0000313" key="3">
    <source>
        <dbReference type="EMBL" id="QGR06230.1"/>
    </source>
</evidence>
<evidence type="ECO:0000259" key="1">
    <source>
        <dbReference type="Pfam" id="PF17762"/>
    </source>
</evidence>
<organism evidence="3 4">
    <name type="scientific">Pantoea phytobeneficialis</name>
    <dbReference type="NCBI Taxonomy" id="2052056"/>
    <lineage>
        <taxon>Bacteria</taxon>
        <taxon>Pseudomonadati</taxon>
        <taxon>Pseudomonadota</taxon>
        <taxon>Gammaproteobacteria</taxon>
        <taxon>Enterobacterales</taxon>
        <taxon>Erwiniaceae</taxon>
        <taxon>Pantoea</taxon>
    </lineage>
</organism>
<dbReference type="Proteomes" id="UP000424872">
    <property type="component" value="Chromosome"/>
</dbReference>
<dbReference type="SUPFAM" id="SSF109709">
    <property type="entry name" value="KorB DNA-binding domain-like"/>
    <property type="match status" value="1"/>
</dbReference>
<dbReference type="CDD" id="cd16387">
    <property type="entry name" value="ParB_N_Srx"/>
    <property type="match status" value="1"/>
</dbReference>
<dbReference type="Gene3D" id="1.10.10.2830">
    <property type="match status" value="1"/>
</dbReference>
<reference evidence="2" key="3">
    <citation type="submission" date="2023-07" db="EMBL/GenBank/DDBJ databases">
        <title>The extreme plant-growth-promoting properties of Pantoea phytobeneficialis PF55 revealed by functional and genomic analysis.</title>
        <authorList>
            <person name="Nascimento F.X."/>
            <person name="Marcio R.J."/>
        </authorList>
    </citation>
    <scope>NUCLEOTIDE SEQUENCE</scope>
    <source>
        <strain evidence="2">PF55</strain>
    </source>
</reference>
<dbReference type="GO" id="GO:0007059">
    <property type="term" value="P:chromosome segregation"/>
    <property type="evidence" value="ECO:0007669"/>
    <property type="project" value="TreeGrafter"/>
</dbReference>
<dbReference type="InterPro" id="IPR041468">
    <property type="entry name" value="HTH_ParB/Spo0J"/>
</dbReference>
<name>A0AAP9H3Y3_9GAMM</name>
<dbReference type="RefSeq" id="WP_208725175.1">
    <property type="nucleotide sequence ID" value="NZ_CP024636.1"/>
</dbReference>
<protein>
    <submittedName>
        <fullName evidence="3">Chromosome partitioning protein ParB</fullName>
    </submittedName>
    <submittedName>
        <fullName evidence="2">ParB N-terminal domain-containing protein</fullName>
    </submittedName>
</protein>
<dbReference type="Proteomes" id="UP001171299">
    <property type="component" value="Unassembled WGS sequence"/>
</dbReference>
<evidence type="ECO:0000313" key="2">
    <source>
        <dbReference type="EMBL" id="MDO6406280.1"/>
    </source>
</evidence>
<dbReference type="PANTHER" id="PTHR33375:SF1">
    <property type="entry name" value="CHROMOSOME-PARTITIONING PROTEIN PARB-RELATED"/>
    <property type="match status" value="1"/>
</dbReference>
<dbReference type="InterPro" id="IPR036086">
    <property type="entry name" value="ParB/Sulfiredoxin_sf"/>
</dbReference>
<accession>A0AAP9H3Y3</accession>
<dbReference type="Gene3D" id="3.90.1530.10">
    <property type="entry name" value="Conserved hypothetical protein from pyrococcus furiosus pfu- 392566-001, ParB domain"/>
    <property type="match status" value="1"/>
</dbReference>
<dbReference type="Pfam" id="PF17762">
    <property type="entry name" value="HTH_ParB"/>
    <property type="match status" value="1"/>
</dbReference>
<proteinExistence type="predicted"/>
<evidence type="ECO:0000313" key="5">
    <source>
        <dbReference type="Proteomes" id="UP001171299"/>
    </source>
</evidence>
<dbReference type="EMBL" id="JAUOOM010000005">
    <property type="protein sequence ID" value="MDO6406280.1"/>
    <property type="molecule type" value="Genomic_DNA"/>
</dbReference>
<reference evidence="4" key="1">
    <citation type="submission" date="2017-11" db="EMBL/GenBank/DDBJ databases">
        <title>Genome sequence of Pantoea sp. MSR2.</title>
        <authorList>
            <person name="Nascimento F.X."/>
        </authorList>
    </citation>
    <scope>NUCLEOTIDE SEQUENCE [LARGE SCALE GENOMIC DNA]</scope>
    <source>
        <strain evidence="4">MSR2</strain>
    </source>
</reference>
<dbReference type="AlphaFoldDB" id="A0AAP9H3Y3"/>
<gene>
    <name evidence="3" type="ORF">CTZ24_07335</name>
    <name evidence="2" type="ORF">Q3404_06800</name>
</gene>
<evidence type="ECO:0000313" key="4">
    <source>
        <dbReference type="Proteomes" id="UP000424872"/>
    </source>
</evidence>
<dbReference type="PANTHER" id="PTHR33375">
    <property type="entry name" value="CHROMOSOME-PARTITIONING PROTEIN PARB-RELATED"/>
    <property type="match status" value="1"/>
</dbReference>
<sequence length="435" mass="47874">MTTLARIYDNKAKTETNITTRKTYLLGVDELYIEPGYNVREIDQTHVEEFRDAFIAGEHVPPLTVQVTEQGVKIIDGHHRWHGAKLAQAAGHEIRLECKDFVGSEADRIAFMVTSSQGRALEPLERAAAYQRMINQGWEPAEIAKKVKRSPADVDHHLQLLTVGDGLLAMVKTGEVAATTAVALAREHGAKAESVAKTQLEKAKASGKKKLTRSAAIPQFSATQMRKLVELLAKNCEAQLAEETFEISLDFETGLQALEVMQIIREAKEHYGSSGSHDDIGLHETPLPLKRSDILECSGIEVLACVVAAFGDKETYTHSESKYAHTWAADSVASPEFLVIPAETIDKAVSFISKHIAHEEISGWVSDKYQGDPDIEGVTKRYADVISETDMPLDQILALLDGINLECGYNIRELRCEFSSRLSRIAIPDIGEGAA</sequence>
<keyword evidence="5" id="KW-1185">Reference proteome</keyword>
<reference evidence="3" key="2">
    <citation type="journal article" date="2020" name="Environ. Microbiol.">
        <title>The extreme plant-growth-promoting properties of Pantoea phytobeneficialis MSR2 revealed by functional and genomic analysis.</title>
        <authorList>
            <person name="Nascimento F.X."/>
            <person name="Hernandez A.G."/>
            <person name="Glick B.R."/>
            <person name="Rossi M.J."/>
        </authorList>
    </citation>
    <scope>NUCLEOTIDE SEQUENCE</scope>
    <source>
        <strain evidence="3">MSR2</strain>
    </source>
</reference>
<dbReference type="KEGG" id="ppho:CTZ24_07335"/>
<dbReference type="InterPro" id="IPR050336">
    <property type="entry name" value="Chromosome_partition/occlusion"/>
</dbReference>
<dbReference type="GO" id="GO:0005694">
    <property type="term" value="C:chromosome"/>
    <property type="evidence" value="ECO:0007669"/>
    <property type="project" value="TreeGrafter"/>
</dbReference>
<dbReference type="EMBL" id="CP024636">
    <property type="protein sequence ID" value="QGR06230.1"/>
    <property type="molecule type" value="Genomic_DNA"/>
</dbReference>